<reference evidence="2" key="1">
    <citation type="submission" date="2017-08" db="EMBL/GenBank/DDBJ databases">
        <title>Direct submision.</title>
        <authorList>
            <person name="Kim S.-J."/>
            <person name="Rhee S.-K."/>
        </authorList>
    </citation>
    <scope>NUCLEOTIDE SEQUENCE [LARGE SCALE GENOMIC DNA]</scope>
    <source>
        <strain evidence="2">GI5</strain>
    </source>
</reference>
<protein>
    <submittedName>
        <fullName evidence="1">Uncharacterized protein</fullName>
    </submittedName>
</protein>
<keyword evidence="2" id="KW-1185">Reference proteome</keyword>
<evidence type="ECO:0000313" key="2">
    <source>
        <dbReference type="Proteomes" id="UP000235116"/>
    </source>
</evidence>
<accession>A0A2K9LGG4</accession>
<dbReference type="OrthoDB" id="9860366at2"/>
<dbReference type="AlphaFoldDB" id="A0A2K9LGG4"/>
<evidence type="ECO:0000313" key="1">
    <source>
        <dbReference type="EMBL" id="AUM11330.1"/>
    </source>
</evidence>
<dbReference type="Proteomes" id="UP000235116">
    <property type="component" value="Chromosome"/>
</dbReference>
<dbReference type="PROSITE" id="PS51257">
    <property type="entry name" value="PROKAR_LIPOPROTEIN"/>
    <property type="match status" value="1"/>
</dbReference>
<dbReference type="EMBL" id="CP022684">
    <property type="protein sequence ID" value="AUM11330.1"/>
    <property type="molecule type" value="Genomic_DNA"/>
</dbReference>
<dbReference type="RefSeq" id="WP_101892670.1">
    <property type="nucleotide sequence ID" value="NZ_CP022684.1"/>
</dbReference>
<organism evidence="1 2">
    <name type="scientific">Ketobacter alkanivorans</name>
    <dbReference type="NCBI Taxonomy" id="1917421"/>
    <lineage>
        <taxon>Bacteria</taxon>
        <taxon>Pseudomonadati</taxon>
        <taxon>Pseudomonadota</taxon>
        <taxon>Gammaproteobacteria</taxon>
        <taxon>Pseudomonadales</taxon>
        <taxon>Ketobacteraceae</taxon>
        <taxon>Ketobacter</taxon>
    </lineage>
</organism>
<name>A0A2K9LGG4_9GAMM</name>
<gene>
    <name evidence="1" type="ORF">Kalk_02300</name>
</gene>
<proteinExistence type="predicted"/>
<sequence>MFKQFYAAFYLKWGQVLTPLVLVTLLAACDGVEVAPADISGQPIVGRWYLSESVQEGDDLFVQRVYMHVREDGYVLYANLLCRQIMSSGARNHSRLILEYFPIKRVNVKKMVLQKYPLTPKYEISLGMWPDQGEGVFEVDSLPLRSIGVDQVPEYKSWECQ</sequence>
<dbReference type="KEGG" id="kak:Kalk_02300"/>